<keyword evidence="1" id="KW-1133">Transmembrane helix</keyword>
<feature type="transmembrane region" description="Helical" evidence="1">
    <location>
        <begin position="43"/>
        <end position="63"/>
    </location>
</feature>
<keyword evidence="1" id="KW-0472">Membrane</keyword>
<keyword evidence="4" id="KW-1185">Reference proteome</keyword>
<feature type="chain" id="PRO_5002069031" evidence="2">
    <location>
        <begin position="28"/>
        <end position="179"/>
    </location>
</feature>
<accession>A0A0B2C2X0</accession>
<organism evidence="3 4">
    <name type="scientific">Croceibacterium mercuriale</name>
    <dbReference type="NCBI Taxonomy" id="1572751"/>
    <lineage>
        <taxon>Bacteria</taxon>
        <taxon>Pseudomonadati</taxon>
        <taxon>Pseudomonadota</taxon>
        <taxon>Alphaproteobacteria</taxon>
        <taxon>Sphingomonadales</taxon>
        <taxon>Erythrobacteraceae</taxon>
        <taxon>Croceibacterium</taxon>
    </lineage>
</organism>
<dbReference type="AlphaFoldDB" id="A0A0B2C2X0"/>
<evidence type="ECO:0000313" key="4">
    <source>
        <dbReference type="Proteomes" id="UP000030988"/>
    </source>
</evidence>
<dbReference type="OrthoDB" id="7452714at2"/>
<evidence type="ECO:0000256" key="2">
    <source>
        <dbReference type="SAM" id="SignalP"/>
    </source>
</evidence>
<dbReference type="RefSeq" id="WP_039095512.1">
    <property type="nucleotide sequence ID" value="NZ_JTDN01000001.1"/>
</dbReference>
<keyword evidence="2" id="KW-0732">Signal</keyword>
<keyword evidence="1" id="KW-0812">Transmembrane</keyword>
<protein>
    <submittedName>
        <fullName evidence="3">Uncharacterized protein</fullName>
    </submittedName>
</protein>
<dbReference type="EMBL" id="JTDN01000001">
    <property type="protein sequence ID" value="KHL26336.1"/>
    <property type="molecule type" value="Genomic_DNA"/>
</dbReference>
<gene>
    <name evidence="3" type="ORF">PK98_07725</name>
</gene>
<name>A0A0B2C2X0_9SPHN</name>
<reference evidence="3 4" key="1">
    <citation type="submission" date="2014-11" db="EMBL/GenBank/DDBJ databases">
        <title>Draft genome sequence of Kirrobacter mercurialis.</title>
        <authorList>
            <person name="Coil D.A."/>
            <person name="Eisen J.A."/>
        </authorList>
    </citation>
    <scope>NUCLEOTIDE SEQUENCE [LARGE SCALE GENOMIC DNA]</scope>
    <source>
        <strain evidence="3 4">Coronado</strain>
    </source>
</reference>
<evidence type="ECO:0000256" key="1">
    <source>
        <dbReference type="SAM" id="Phobius"/>
    </source>
</evidence>
<evidence type="ECO:0000313" key="3">
    <source>
        <dbReference type="EMBL" id="KHL26336.1"/>
    </source>
</evidence>
<feature type="signal peptide" evidence="2">
    <location>
        <begin position="1"/>
        <end position="27"/>
    </location>
</feature>
<dbReference type="Proteomes" id="UP000030988">
    <property type="component" value="Unassembled WGS sequence"/>
</dbReference>
<proteinExistence type="predicted"/>
<comment type="caution">
    <text evidence="3">The sequence shown here is derived from an EMBL/GenBank/DDBJ whole genome shotgun (WGS) entry which is preliminary data.</text>
</comment>
<sequence>MNTFGKTLVGSITAGALALGTVAPAQAQWRGDRDRRNDNGISAGEIIAGALIIGGIAAVASSAGRNNRDRYYDSPRDAVERCVNAAERTASRYSYGGRSEVTDIRDVDRNRDGYRIRGRIAVNQMDRDWRRGDNRYGRGWGNDYRGWNDNYRGWDSGRFTCRIERGRVVDIDYSGIRGL</sequence>